<dbReference type="Pfam" id="PF01478">
    <property type="entry name" value="Peptidase_A24"/>
    <property type="match status" value="1"/>
</dbReference>
<dbReference type="EMBL" id="FNBL01000007">
    <property type="protein sequence ID" value="SDF74974.1"/>
    <property type="molecule type" value="Genomic_DNA"/>
</dbReference>
<organism evidence="3 4">
    <name type="scientific">Celeribacter baekdonensis</name>
    <dbReference type="NCBI Taxonomy" id="875171"/>
    <lineage>
        <taxon>Bacteria</taxon>
        <taxon>Pseudomonadati</taxon>
        <taxon>Pseudomonadota</taxon>
        <taxon>Alphaproteobacteria</taxon>
        <taxon>Rhodobacterales</taxon>
        <taxon>Roseobacteraceae</taxon>
        <taxon>Celeribacter</taxon>
    </lineage>
</organism>
<feature type="domain" description="Prepilin type IV endopeptidase peptidase" evidence="2">
    <location>
        <begin position="18"/>
        <end position="119"/>
    </location>
</feature>
<dbReference type="InterPro" id="IPR000045">
    <property type="entry name" value="Prepilin_IV_endopep_pep"/>
</dbReference>
<dbReference type="GO" id="GO:0004190">
    <property type="term" value="F:aspartic-type endopeptidase activity"/>
    <property type="evidence" value="ECO:0007669"/>
    <property type="project" value="InterPro"/>
</dbReference>
<gene>
    <name evidence="3" type="ORF">SAMN04488117_10710</name>
</gene>
<dbReference type="AlphaFoldDB" id="A0A1G7NLM0"/>
<feature type="transmembrane region" description="Helical" evidence="1">
    <location>
        <begin position="62"/>
        <end position="84"/>
    </location>
</feature>
<proteinExistence type="predicted"/>
<feature type="transmembrane region" description="Helical" evidence="1">
    <location>
        <begin position="96"/>
        <end position="119"/>
    </location>
</feature>
<dbReference type="Proteomes" id="UP000182284">
    <property type="component" value="Unassembled WGS sequence"/>
</dbReference>
<evidence type="ECO:0000313" key="4">
    <source>
        <dbReference type="Proteomes" id="UP000182284"/>
    </source>
</evidence>
<sequence>MMITLPASAALWFLLPVAFVSFIAAFNDLKRMKLPNPVVVALGLIYVILGPFVVPFETYLWGFAHGFVMYFVGMLAFAYLGVGAGDGKFAAAMSMFIPLADATLVLSLFAAFLLGAFLAHRALRAMPVVRRATPDWVSWEHKKFPMGLALAGTVICYLALAAFL</sequence>
<dbReference type="GO" id="GO:0016020">
    <property type="term" value="C:membrane"/>
    <property type="evidence" value="ECO:0007669"/>
    <property type="project" value="InterPro"/>
</dbReference>
<accession>A0A1G7NLM0</accession>
<protein>
    <submittedName>
        <fullName evidence="3">Prepilin peptidase CpaA</fullName>
    </submittedName>
</protein>
<evidence type="ECO:0000259" key="2">
    <source>
        <dbReference type="Pfam" id="PF01478"/>
    </source>
</evidence>
<feature type="transmembrane region" description="Helical" evidence="1">
    <location>
        <begin position="144"/>
        <end position="163"/>
    </location>
</feature>
<feature type="transmembrane region" description="Helical" evidence="1">
    <location>
        <begin position="38"/>
        <end position="56"/>
    </location>
</feature>
<feature type="transmembrane region" description="Helical" evidence="1">
    <location>
        <begin position="6"/>
        <end position="26"/>
    </location>
</feature>
<keyword evidence="1" id="KW-1133">Transmembrane helix</keyword>
<reference evidence="3 4" key="1">
    <citation type="submission" date="2016-10" db="EMBL/GenBank/DDBJ databases">
        <authorList>
            <person name="de Groot N.N."/>
        </authorList>
    </citation>
    <scope>NUCLEOTIDE SEQUENCE [LARGE SCALE GENOMIC DNA]</scope>
    <source>
        <strain evidence="3 4">DSM 27375</strain>
    </source>
</reference>
<evidence type="ECO:0000313" key="3">
    <source>
        <dbReference type="EMBL" id="SDF74974.1"/>
    </source>
</evidence>
<keyword evidence="1" id="KW-0812">Transmembrane</keyword>
<dbReference type="RefSeq" id="WP_245708004.1">
    <property type="nucleotide sequence ID" value="NZ_FNBL01000007.1"/>
</dbReference>
<evidence type="ECO:0000256" key="1">
    <source>
        <dbReference type="SAM" id="Phobius"/>
    </source>
</evidence>
<name>A0A1G7NLM0_9RHOB</name>
<dbReference type="Gene3D" id="1.20.120.1220">
    <property type="match status" value="1"/>
</dbReference>
<keyword evidence="1" id="KW-0472">Membrane</keyword>